<dbReference type="AlphaFoldDB" id="A0A9N9QC58"/>
<dbReference type="PROSITE" id="PS00463">
    <property type="entry name" value="ZN2_CY6_FUNGAL_1"/>
    <property type="match status" value="1"/>
</dbReference>
<organism evidence="5 6">
    <name type="scientific">Hymenoscyphus albidus</name>
    <dbReference type="NCBI Taxonomy" id="595503"/>
    <lineage>
        <taxon>Eukaryota</taxon>
        <taxon>Fungi</taxon>
        <taxon>Dikarya</taxon>
        <taxon>Ascomycota</taxon>
        <taxon>Pezizomycotina</taxon>
        <taxon>Leotiomycetes</taxon>
        <taxon>Helotiales</taxon>
        <taxon>Helotiaceae</taxon>
        <taxon>Hymenoscyphus</taxon>
    </lineage>
</organism>
<evidence type="ECO:0000313" key="5">
    <source>
        <dbReference type="EMBL" id="CAG8982799.1"/>
    </source>
</evidence>
<dbReference type="EMBL" id="CAJVRM010000684">
    <property type="protein sequence ID" value="CAG8982799.1"/>
    <property type="molecule type" value="Genomic_DNA"/>
</dbReference>
<reference evidence="5" key="1">
    <citation type="submission" date="2021-07" db="EMBL/GenBank/DDBJ databases">
        <authorList>
            <person name="Durling M."/>
        </authorList>
    </citation>
    <scope>NUCLEOTIDE SEQUENCE</scope>
</reference>
<dbReference type="GO" id="GO:0008270">
    <property type="term" value="F:zinc ion binding"/>
    <property type="evidence" value="ECO:0007669"/>
    <property type="project" value="InterPro"/>
</dbReference>
<dbReference type="OrthoDB" id="103819at2759"/>
<evidence type="ECO:0000256" key="1">
    <source>
        <dbReference type="ARBA" id="ARBA00022723"/>
    </source>
</evidence>
<keyword evidence="2" id="KW-0539">Nucleus</keyword>
<dbReference type="Pfam" id="PF04082">
    <property type="entry name" value="Fungal_trans"/>
    <property type="match status" value="1"/>
</dbReference>
<accession>A0A9N9QC58</accession>
<dbReference type="PANTHER" id="PTHR46910:SF25">
    <property type="entry name" value="ABC-TRANSPORTER-REGULATING TRANSCRIPTION FACTOR"/>
    <property type="match status" value="1"/>
</dbReference>
<dbReference type="Gene3D" id="4.10.240.10">
    <property type="entry name" value="Zn(2)-C6 fungal-type DNA-binding domain"/>
    <property type="match status" value="1"/>
</dbReference>
<protein>
    <recommendedName>
        <fullName evidence="4">Zn(2)-C6 fungal-type domain-containing protein</fullName>
    </recommendedName>
</protein>
<feature type="domain" description="Zn(2)-C6 fungal-type" evidence="4">
    <location>
        <begin position="37"/>
        <end position="64"/>
    </location>
</feature>
<dbReference type="InterPro" id="IPR036864">
    <property type="entry name" value="Zn2-C6_fun-type_DNA-bd_sf"/>
</dbReference>
<dbReference type="GO" id="GO:0000981">
    <property type="term" value="F:DNA-binding transcription factor activity, RNA polymerase II-specific"/>
    <property type="evidence" value="ECO:0007669"/>
    <property type="project" value="InterPro"/>
</dbReference>
<dbReference type="InterPro" id="IPR050987">
    <property type="entry name" value="AtrR-like"/>
</dbReference>
<dbReference type="PROSITE" id="PS50048">
    <property type="entry name" value="ZN2_CY6_FUNGAL_2"/>
    <property type="match status" value="1"/>
</dbReference>
<evidence type="ECO:0000259" key="4">
    <source>
        <dbReference type="PROSITE" id="PS50048"/>
    </source>
</evidence>
<dbReference type="PANTHER" id="PTHR46910">
    <property type="entry name" value="TRANSCRIPTION FACTOR PDR1"/>
    <property type="match status" value="1"/>
</dbReference>
<dbReference type="Pfam" id="PF00172">
    <property type="entry name" value="Zn_clus"/>
    <property type="match status" value="1"/>
</dbReference>
<dbReference type="SUPFAM" id="SSF57701">
    <property type="entry name" value="Zn2/Cys6 DNA-binding domain"/>
    <property type="match status" value="1"/>
</dbReference>
<feature type="compositionally biased region" description="Basic and acidic residues" evidence="3">
    <location>
        <begin position="15"/>
        <end position="25"/>
    </location>
</feature>
<keyword evidence="6" id="KW-1185">Reference proteome</keyword>
<dbReference type="SMART" id="SM00906">
    <property type="entry name" value="Fungal_trans"/>
    <property type="match status" value="1"/>
</dbReference>
<dbReference type="InterPro" id="IPR001138">
    <property type="entry name" value="Zn2Cys6_DnaBD"/>
</dbReference>
<evidence type="ECO:0000313" key="6">
    <source>
        <dbReference type="Proteomes" id="UP000701801"/>
    </source>
</evidence>
<keyword evidence="1" id="KW-0479">Metal-binding</keyword>
<name>A0A9N9QC58_9HELO</name>
<sequence>MEGVENEPSTLATKDSSKSVEKESVNLRQGTSLIPKACESCRIRKIRCNKVTTCSNCVIASLSCKPATRNTESKPQRSAPASYYEKHFSRINENLLDIKNTLRDLSKAATPNVSIPSHVPSVKASTFVAEECVFEGDSSFCSYSVQATRSAEAEISASVAQPGHQTTEISESLSSLKSLLGGEGKYTKTDDLSFPSFPTGVTSADVELPPMSLVLKCLKRSSSKAVYFPTKPLPSGHVTLMCGMLMYLLEEYLAADDPEFPPADCQQYIKLCQTKFCAGLQTYECMTTPTLENIRESNCSSFSAIRPDGRDRSFLSSYIGAIAMRAQEESRPSPCWTLVAVGARLCLILGYHRKEVLARDPHAEVKRHAFWVLYMMDKAQTLNLGRVSSFPDHDIDADMFTLTENLITRPWDLVWCQIIEISRVMGRIYDELYSVRAQNALPDSKSQMIEVLHTALSSSLIEIKKIDTTKSVYKEDLEIIIRAFDLVYYSSLTLLYGAKNTLSVTTQINSRQFEAAKSSLQCHIKNSSLFPFPSSEAMRSKFYVDWFGCSLPSRVVLYLPFTPFLVIFTHSIASRSQEDIELMTQTLLSLEPARAISEAGARLHQVCSVFLQVAKAFNKSQQASFGSFDAQDNSFTFPPVDNGVPGYNFVGELGFPFSDNGFGIRNTDMQNMSLFLDTFVSDRQTGDGIWDVGYSEASGSG</sequence>
<comment type="caution">
    <text evidence="5">The sequence shown here is derived from an EMBL/GenBank/DDBJ whole genome shotgun (WGS) entry which is preliminary data.</text>
</comment>
<dbReference type="CDD" id="cd00067">
    <property type="entry name" value="GAL4"/>
    <property type="match status" value="1"/>
</dbReference>
<dbReference type="CDD" id="cd12148">
    <property type="entry name" value="fungal_TF_MHR"/>
    <property type="match status" value="1"/>
</dbReference>
<proteinExistence type="predicted"/>
<evidence type="ECO:0000256" key="2">
    <source>
        <dbReference type="ARBA" id="ARBA00023242"/>
    </source>
</evidence>
<gene>
    <name evidence="5" type="ORF">HYALB_00001080</name>
</gene>
<evidence type="ECO:0000256" key="3">
    <source>
        <dbReference type="SAM" id="MobiDB-lite"/>
    </source>
</evidence>
<dbReference type="GO" id="GO:0003677">
    <property type="term" value="F:DNA binding"/>
    <property type="evidence" value="ECO:0007669"/>
    <property type="project" value="InterPro"/>
</dbReference>
<dbReference type="InterPro" id="IPR007219">
    <property type="entry name" value="XnlR_reg_dom"/>
</dbReference>
<feature type="region of interest" description="Disordered" evidence="3">
    <location>
        <begin position="1"/>
        <end position="26"/>
    </location>
</feature>
<dbReference type="Proteomes" id="UP000701801">
    <property type="component" value="Unassembled WGS sequence"/>
</dbReference>
<dbReference type="SMART" id="SM00066">
    <property type="entry name" value="GAL4"/>
    <property type="match status" value="1"/>
</dbReference>
<dbReference type="GO" id="GO:0006351">
    <property type="term" value="P:DNA-templated transcription"/>
    <property type="evidence" value="ECO:0007669"/>
    <property type="project" value="InterPro"/>
</dbReference>